<evidence type="ECO:0000256" key="4">
    <source>
        <dbReference type="ARBA" id="ARBA00040104"/>
    </source>
</evidence>
<dbReference type="AlphaFoldDB" id="A0AAD5U382"/>
<dbReference type="SMART" id="SM00649">
    <property type="entry name" value="RL11"/>
    <property type="match status" value="1"/>
</dbReference>
<comment type="similarity">
    <text evidence="1 5">Belongs to the universal ribosomal protein uL11 family.</text>
</comment>
<dbReference type="InterPro" id="IPR020783">
    <property type="entry name" value="Ribosomal_uL11_C"/>
</dbReference>
<dbReference type="GO" id="GO:0006412">
    <property type="term" value="P:translation"/>
    <property type="evidence" value="ECO:0007669"/>
    <property type="project" value="InterPro"/>
</dbReference>
<dbReference type="InterPro" id="IPR020784">
    <property type="entry name" value="Ribosomal_uL11_N"/>
</dbReference>
<dbReference type="EMBL" id="JADGJW010000152">
    <property type="protein sequence ID" value="KAJ3222935.1"/>
    <property type="molecule type" value="Genomic_DNA"/>
</dbReference>
<comment type="caution">
    <text evidence="8">The sequence shown here is derived from an EMBL/GenBank/DDBJ whole genome shotgun (WGS) entry which is preliminary data.</text>
</comment>
<dbReference type="Gene3D" id="3.30.1550.10">
    <property type="entry name" value="Ribosomal protein L11/L12, N-terminal domain"/>
    <property type="match status" value="1"/>
</dbReference>
<keyword evidence="2 5" id="KW-0689">Ribosomal protein</keyword>
<accession>A0AAD5U382</accession>
<dbReference type="InterPro" id="IPR036796">
    <property type="entry name" value="Ribosomal_uL11_N_sf"/>
</dbReference>
<dbReference type="PANTHER" id="PTHR11661:SF1">
    <property type="entry name" value="LARGE RIBOSOMAL SUBUNIT PROTEIN UL11M"/>
    <property type="match status" value="1"/>
</dbReference>
<evidence type="ECO:0000256" key="2">
    <source>
        <dbReference type="ARBA" id="ARBA00022980"/>
    </source>
</evidence>
<keyword evidence="3 5" id="KW-0687">Ribonucleoprotein</keyword>
<feature type="domain" description="Large ribosomal subunit protein uL11 C-terminal" evidence="6">
    <location>
        <begin position="65"/>
        <end position="135"/>
    </location>
</feature>
<evidence type="ECO:0000256" key="3">
    <source>
        <dbReference type="ARBA" id="ARBA00023274"/>
    </source>
</evidence>
<evidence type="ECO:0000256" key="5">
    <source>
        <dbReference type="RuleBase" id="RU003978"/>
    </source>
</evidence>
<feature type="domain" description="Large ribosomal subunit protein uL11 N-terminal" evidence="7">
    <location>
        <begin position="15"/>
        <end position="60"/>
    </location>
</feature>
<dbReference type="InterPro" id="IPR036769">
    <property type="entry name" value="Ribosomal_uL11_C_sf"/>
</dbReference>
<dbReference type="GO" id="GO:0005762">
    <property type="term" value="C:mitochondrial large ribosomal subunit"/>
    <property type="evidence" value="ECO:0007669"/>
    <property type="project" value="TreeGrafter"/>
</dbReference>
<dbReference type="HAMAP" id="MF_00736">
    <property type="entry name" value="Ribosomal_uL11"/>
    <property type="match status" value="1"/>
</dbReference>
<evidence type="ECO:0000313" key="9">
    <source>
        <dbReference type="Proteomes" id="UP001211065"/>
    </source>
</evidence>
<organism evidence="8 9">
    <name type="scientific">Clydaea vesicula</name>
    <dbReference type="NCBI Taxonomy" id="447962"/>
    <lineage>
        <taxon>Eukaryota</taxon>
        <taxon>Fungi</taxon>
        <taxon>Fungi incertae sedis</taxon>
        <taxon>Chytridiomycota</taxon>
        <taxon>Chytridiomycota incertae sedis</taxon>
        <taxon>Chytridiomycetes</taxon>
        <taxon>Lobulomycetales</taxon>
        <taxon>Lobulomycetaceae</taxon>
        <taxon>Clydaea</taxon>
    </lineage>
</organism>
<sequence length="137" mass="14932">MQKSNKIQFVRLLVPAVGPALGSKGVKAIDFCKLFNEKTKHFTKEIPIPTQIFVKPDRTFTFTTKTPATSWLLKKAAGIEKGSSRAGEVIAGEVSLKHIYEIGLIKQNDPGFAGTSLRDVCARVFGQCKSLGIKVVP</sequence>
<evidence type="ECO:0000259" key="6">
    <source>
        <dbReference type="Pfam" id="PF00298"/>
    </source>
</evidence>
<keyword evidence="9" id="KW-1185">Reference proteome</keyword>
<dbReference type="FunFam" id="1.10.10.250:FF:000003">
    <property type="entry name" value="Mitochondrial ribosomal protein L11"/>
    <property type="match status" value="1"/>
</dbReference>
<gene>
    <name evidence="8" type="ORF">HK099_001741</name>
</gene>
<dbReference type="InterPro" id="IPR000911">
    <property type="entry name" value="Ribosomal_uL11"/>
</dbReference>
<proteinExistence type="inferred from homology"/>
<dbReference type="SUPFAM" id="SSF46906">
    <property type="entry name" value="Ribosomal protein L11, C-terminal domain"/>
    <property type="match status" value="1"/>
</dbReference>
<dbReference type="Pfam" id="PF03946">
    <property type="entry name" value="Ribosomal_L11_N"/>
    <property type="match status" value="1"/>
</dbReference>
<dbReference type="GO" id="GO:0003735">
    <property type="term" value="F:structural constituent of ribosome"/>
    <property type="evidence" value="ECO:0007669"/>
    <property type="project" value="InterPro"/>
</dbReference>
<dbReference type="SUPFAM" id="SSF54747">
    <property type="entry name" value="Ribosomal L11/L12e N-terminal domain"/>
    <property type="match status" value="1"/>
</dbReference>
<dbReference type="PANTHER" id="PTHR11661">
    <property type="entry name" value="60S RIBOSOMAL PROTEIN L12"/>
    <property type="match status" value="1"/>
</dbReference>
<dbReference type="Proteomes" id="UP001211065">
    <property type="component" value="Unassembled WGS sequence"/>
</dbReference>
<name>A0AAD5U382_9FUNG</name>
<dbReference type="Gene3D" id="1.10.10.250">
    <property type="entry name" value="Ribosomal protein L11, C-terminal domain"/>
    <property type="match status" value="1"/>
</dbReference>
<evidence type="ECO:0000259" key="7">
    <source>
        <dbReference type="Pfam" id="PF03946"/>
    </source>
</evidence>
<evidence type="ECO:0000256" key="1">
    <source>
        <dbReference type="ARBA" id="ARBA00010537"/>
    </source>
</evidence>
<reference evidence="8" key="1">
    <citation type="submission" date="2020-05" db="EMBL/GenBank/DDBJ databases">
        <title>Phylogenomic resolution of chytrid fungi.</title>
        <authorList>
            <person name="Stajich J.E."/>
            <person name="Amses K."/>
            <person name="Simmons R."/>
            <person name="Seto K."/>
            <person name="Myers J."/>
            <person name="Bonds A."/>
            <person name="Quandt C.A."/>
            <person name="Barry K."/>
            <person name="Liu P."/>
            <person name="Grigoriev I."/>
            <person name="Longcore J.E."/>
            <person name="James T.Y."/>
        </authorList>
    </citation>
    <scope>NUCLEOTIDE SEQUENCE</scope>
    <source>
        <strain evidence="8">JEL0476</strain>
    </source>
</reference>
<dbReference type="Pfam" id="PF00298">
    <property type="entry name" value="Ribosomal_L11"/>
    <property type="match status" value="1"/>
</dbReference>
<evidence type="ECO:0000313" key="8">
    <source>
        <dbReference type="EMBL" id="KAJ3222935.1"/>
    </source>
</evidence>
<protein>
    <recommendedName>
        <fullName evidence="4">Large ribosomal subunit protein uL11m</fullName>
    </recommendedName>
</protein>
<dbReference type="GO" id="GO:0070180">
    <property type="term" value="F:large ribosomal subunit rRNA binding"/>
    <property type="evidence" value="ECO:0007669"/>
    <property type="project" value="TreeGrafter"/>
</dbReference>
<dbReference type="CDD" id="cd00349">
    <property type="entry name" value="Ribosomal_L11"/>
    <property type="match status" value="1"/>
</dbReference>